<dbReference type="InterPro" id="IPR042099">
    <property type="entry name" value="ANL_N_sf"/>
</dbReference>
<evidence type="ECO:0000259" key="7">
    <source>
        <dbReference type="Pfam" id="PF13193"/>
    </source>
</evidence>
<feature type="domain" description="AMP-binding enzyme C-terminal" evidence="7">
    <location>
        <begin position="477"/>
        <end position="555"/>
    </location>
</feature>
<dbReference type="GO" id="GO:0016405">
    <property type="term" value="F:CoA-ligase activity"/>
    <property type="evidence" value="ECO:0007669"/>
    <property type="project" value="UniProtKB-ARBA"/>
</dbReference>
<dbReference type="GO" id="GO:0004321">
    <property type="term" value="F:fatty-acyl-CoA synthase activity"/>
    <property type="evidence" value="ECO:0007669"/>
    <property type="project" value="TreeGrafter"/>
</dbReference>
<dbReference type="Pfam" id="PF13193">
    <property type="entry name" value="AMP-binding_C"/>
    <property type="match status" value="1"/>
</dbReference>
<evidence type="ECO:0000259" key="6">
    <source>
        <dbReference type="Pfam" id="PF00501"/>
    </source>
</evidence>
<keyword evidence="3" id="KW-0547">Nucleotide-binding</keyword>
<name>M0CKV4_9EURY</name>
<evidence type="ECO:0000313" key="9">
    <source>
        <dbReference type="Proteomes" id="UP000011615"/>
    </source>
</evidence>
<accession>M0CKV4</accession>
<dbReference type="Proteomes" id="UP000011615">
    <property type="component" value="Unassembled WGS sequence"/>
</dbReference>
<dbReference type="PROSITE" id="PS00455">
    <property type="entry name" value="AMP_BINDING"/>
    <property type="match status" value="1"/>
</dbReference>
<dbReference type="GO" id="GO:0005524">
    <property type="term" value="F:ATP binding"/>
    <property type="evidence" value="ECO:0007669"/>
    <property type="project" value="UniProtKB-KW"/>
</dbReference>
<dbReference type="PANTHER" id="PTHR43605">
    <property type="entry name" value="ACYL-COENZYME A SYNTHETASE"/>
    <property type="match status" value="1"/>
</dbReference>
<evidence type="ECO:0000256" key="2">
    <source>
        <dbReference type="ARBA" id="ARBA00022598"/>
    </source>
</evidence>
<dbReference type="Gene3D" id="3.40.50.12780">
    <property type="entry name" value="N-terminal domain of ligase-like"/>
    <property type="match status" value="1"/>
</dbReference>
<comment type="caution">
    <text evidence="8">The sequence shown here is derived from an EMBL/GenBank/DDBJ whole genome shotgun (WGS) entry which is preliminary data.</text>
</comment>
<reference evidence="8 9" key="1">
    <citation type="journal article" date="2014" name="PLoS Genet.">
        <title>Phylogenetically driven sequencing of extremely halophilic archaea reveals strategies for static and dynamic osmo-response.</title>
        <authorList>
            <person name="Becker E.A."/>
            <person name="Seitzer P.M."/>
            <person name="Tritt A."/>
            <person name="Larsen D."/>
            <person name="Krusor M."/>
            <person name="Yao A.I."/>
            <person name="Wu D."/>
            <person name="Madern D."/>
            <person name="Eisen J.A."/>
            <person name="Darling A.E."/>
            <person name="Facciotti M.T."/>
        </authorList>
    </citation>
    <scope>NUCLEOTIDE SEQUENCE [LARGE SCALE GENOMIC DNA]</scope>
    <source>
        <strain evidence="8 9">JCM 13563</strain>
    </source>
</reference>
<keyword evidence="4" id="KW-0067">ATP-binding</keyword>
<dbReference type="InterPro" id="IPR025110">
    <property type="entry name" value="AMP-bd_C"/>
</dbReference>
<proteinExistence type="inferred from homology"/>
<sequence length="568" mass="63404">MTWTVMPSYDEYETAREEFSWELPDEYNPAVDFLRKHEDTSRTALRYDHPDDGLETYSFDDLDERSDRLAAALADLGVTAGDRVGVVVPQKPQNPLTHLANWKLGAVSVPLTVLFGRDALQYRLADSEATAVVVDPSVRETIDEIRDECPALEHVIELGNAGSVRDGAHAFDDLVASHEPGIDVYDATPETPTAIMYTSGSTGPPKGVRHSHALWLGRAAAAYNYFDQGLAEGEATLWTPADWAWGAALGGTLFAAWHHGCTIVGWPRDGFDPQEVYDLLERHDVTKAFMPPTALRMLMGVDDPEARFDLSIETFASAGEPLTSEVVEWVDATFDDVAINEFYGQTELNLVVGNSETWFDTRPGSMGKPFPGYEVAVLDPETHERKERGEVGELAIKPDDRRVFFDEYHGLPEKTANKQIEDVPASGASGESEEQRSSGRWFLTDDLVERDEDGYLWFVSRADDVILTSGYRVGPMEVEDAILTHDAVEQVGVVGVPDETRGEAIKAFVKPARDEYDPDTLREEIRTLVRDRLAEYEYPQHIAFVETLPTTTTGKIRRRSLRERDDED</sequence>
<dbReference type="Gene3D" id="3.30.300.30">
    <property type="match status" value="1"/>
</dbReference>
<dbReference type="eggNOG" id="arCOG04201">
    <property type="taxonomic scope" value="Archaea"/>
</dbReference>
<evidence type="ECO:0000256" key="3">
    <source>
        <dbReference type="ARBA" id="ARBA00022741"/>
    </source>
</evidence>
<dbReference type="GO" id="GO:0006637">
    <property type="term" value="P:acyl-CoA metabolic process"/>
    <property type="evidence" value="ECO:0007669"/>
    <property type="project" value="TreeGrafter"/>
</dbReference>
<feature type="domain" description="AMP-dependent synthetase/ligase" evidence="6">
    <location>
        <begin position="41"/>
        <end position="397"/>
    </location>
</feature>
<keyword evidence="2 8" id="KW-0436">Ligase</keyword>
<dbReference type="AlphaFoldDB" id="M0CKV4"/>
<evidence type="ECO:0000256" key="1">
    <source>
        <dbReference type="ARBA" id="ARBA00006432"/>
    </source>
</evidence>
<keyword evidence="9" id="KW-1185">Reference proteome</keyword>
<dbReference type="GO" id="GO:0006633">
    <property type="term" value="P:fatty acid biosynthetic process"/>
    <property type="evidence" value="ECO:0007669"/>
    <property type="project" value="TreeGrafter"/>
</dbReference>
<evidence type="ECO:0000256" key="5">
    <source>
        <dbReference type="SAM" id="MobiDB-lite"/>
    </source>
</evidence>
<evidence type="ECO:0000313" key="8">
    <source>
        <dbReference type="EMBL" id="ELZ22987.1"/>
    </source>
</evidence>
<dbReference type="Pfam" id="PF00501">
    <property type="entry name" value="AMP-binding"/>
    <property type="match status" value="1"/>
</dbReference>
<dbReference type="InterPro" id="IPR045851">
    <property type="entry name" value="AMP-bd_C_sf"/>
</dbReference>
<gene>
    <name evidence="8" type="ORF">C476_05407</name>
</gene>
<dbReference type="InterPro" id="IPR051087">
    <property type="entry name" value="Mitochondrial_ACSM"/>
</dbReference>
<dbReference type="GO" id="GO:0015645">
    <property type="term" value="F:fatty acid ligase activity"/>
    <property type="evidence" value="ECO:0007669"/>
    <property type="project" value="TreeGrafter"/>
</dbReference>
<comment type="similarity">
    <text evidence="1">Belongs to the ATP-dependent AMP-binding enzyme family.</text>
</comment>
<dbReference type="OrthoDB" id="193284at2157"/>
<dbReference type="PANTHER" id="PTHR43605:SF10">
    <property type="entry name" value="ACYL-COA SYNTHETASE MEDIUM CHAIN FAMILY MEMBER 3"/>
    <property type="match status" value="1"/>
</dbReference>
<dbReference type="InterPro" id="IPR020845">
    <property type="entry name" value="AMP-binding_CS"/>
</dbReference>
<evidence type="ECO:0000256" key="4">
    <source>
        <dbReference type="ARBA" id="ARBA00022840"/>
    </source>
</evidence>
<feature type="region of interest" description="Disordered" evidence="5">
    <location>
        <begin position="415"/>
        <end position="438"/>
    </location>
</feature>
<protein>
    <submittedName>
        <fullName evidence="8">AMP-dependent synthetase and ligase</fullName>
    </submittedName>
</protein>
<dbReference type="InterPro" id="IPR000873">
    <property type="entry name" value="AMP-dep_synth/lig_dom"/>
</dbReference>
<dbReference type="STRING" id="1230457.C476_05407"/>
<dbReference type="SUPFAM" id="SSF56801">
    <property type="entry name" value="Acetyl-CoA synthetase-like"/>
    <property type="match status" value="1"/>
</dbReference>
<dbReference type="EMBL" id="AOIT01000025">
    <property type="protein sequence ID" value="ELZ22987.1"/>
    <property type="molecule type" value="Genomic_DNA"/>
</dbReference>
<dbReference type="RefSeq" id="WP_008010656.1">
    <property type="nucleotide sequence ID" value="NZ_AOIT01000025.1"/>
</dbReference>
<dbReference type="PATRIC" id="fig|1230457.4.peg.1084"/>
<organism evidence="8 9">
    <name type="scientific">Natrinema limicola JCM 13563</name>
    <dbReference type="NCBI Taxonomy" id="1230457"/>
    <lineage>
        <taxon>Archaea</taxon>
        <taxon>Methanobacteriati</taxon>
        <taxon>Methanobacteriota</taxon>
        <taxon>Stenosarchaea group</taxon>
        <taxon>Halobacteria</taxon>
        <taxon>Halobacteriales</taxon>
        <taxon>Natrialbaceae</taxon>
        <taxon>Natrinema</taxon>
    </lineage>
</organism>